<dbReference type="GO" id="GO:0006605">
    <property type="term" value="P:protein targeting"/>
    <property type="evidence" value="ECO:0007669"/>
    <property type="project" value="InterPro"/>
</dbReference>
<evidence type="ECO:0000256" key="2">
    <source>
        <dbReference type="ARBA" id="ARBA00009772"/>
    </source>
</evidence>
<dbReference type="Proteomes" id="UP000054422">
    <property type="component" value="Unassembled WGS sequence"/>
</dbReference>
<comment type="similarity">
    <text evidence="2">Belongs to the FliR/MopE/SpaR family.</text>
</comment>
<gene>
    <name evidence="8" type="ORF">EP47_04915</name>
</gene>
<comment type="subcellular location">
    <subcellularLocation>
        <location evidence="1">Cell membrane</location>
        <topology evidence="1">Multi-pass membrane protein</topology>
    </subcellularLocation>
</comment>
<name>A0A0A2SSH7_9GAMM</name>
<sequence length="72" mass="8153">MLSIALIFVLMVTNFTLALVTKFTAQLNLFSIGINISLILVFLILYLSFDIIVENGEILCNELLFFLKNILI</sequence>
<protein>
    <submittedName>
        <fullName evidence="8">Uncharacterized protein</fullName>
    </submittedName>
</protein>
<dbReference type="GO" id="GO:0005886">
    <property type="term" value="C:plasma membrane"/>
    <property type="evidence" value="ECO:0007669"/>
    <property type="project" value="UniProtKB-SubCell"/>
</dbReference>
<reference evidence="8 9" key="1">
    <citation type="submission" date="2014-05" db="EMBL/GenBank/DDBJ databases">
        <authorList>
            <person name="Rizzardi K."/>
            <person name="Winiecka-Krusnell J."/>
            <person name="Ramliden M."/>
            <person name="Alm E."/>
            <person name="Andersson S."/>
            <person name="Byfors S."/>
        </authorList>
    </citation>
    <scope>NUCLEOTIDE SEQUENCE [LARGE SCALE GENOMIC DNA]</scope>
    <source>
        <strain evidence="8 9">LEGN</strain>
    </source>
</reference>
<feature type="transmembrane region" description="Helical" evidence="7">
    <location>
        <begin position="28"/>
        <end position="49"/>
    </location>
</feature>
<evidence type="ECO:0000256" key="6">
    <source>
        <dbReference type="ARBA" id="ARBA00023136"/>
    </source>
</evidence>
<dbReference type="EMBL" id="JNCF01000011">
    <property type="protein sequence ID" value="KGP63707.1"/>
    <property type="molecule type" value="Genomic_DNA"/>
</dbReference>
<evidence type="ECO:0000256" key="4">
    <source>
        <dbReference type="ARBA" id="ARBA00022692"/>
    </source>
</evidence>
<dbReference type="Pfam" id="PF01311">
    <property type="entry name" value="Bac_export_1"/>
    <property type="match status" value="1"/>
</dbReference>
<dbReference type="RefSeq" id="WP_035888068.1">
    <property type="nucleotide sequence ID" value="NZ_JNCF01000011.1"/>
</dbReference>
<keyword evidence="9" id="KW-1185">Reference proteome</keyword>
<accession>A0A0A2SSH7</accession>
<comment type="caution">
    <text evidence="8">The sequence shown here is derived from an EMBL/GenBank/DDBJ whole genome shotgun (WGS) entry which is preliminary data.</text>
</comment>
<keyword evidence="3" id="KW-1003">Cell membrane</keyword>
<evidence type="ECO:0000313" key="9">
    <source>
        <dbReference type="Proteomes" id="UP000054422"/>
    </source>
</evidence>
<evidence type="ECO:0000256" key="7">
    <source>
        <dbReference type="SAM" id="Phobius"/>
    </source>
</evidence>
<dbReference type="AlphaFoldDB" id="A0A0A2SSH7"/>
<evidence type="ECO:0000256" key="1">
    <source>
        <dbReference type="ARBA" id="ARBA00004651"/>
    </source>
</evidence>
<dbReference type="STRING" id="1498499.EP47_04915"/>
<evidence type="ECO:0000256" key="5">
    <source>
        <dbReference type="ARBA" id="ARBA00022989"/>
    </source>
</evidence>
<evidence type="ECO:0000256" key="3">
    <source>
        <dbReference type="ARBA" id="ARBA00022475"/>
    </source>
</evidence>
<organism evidence="8 9">
    <name type="scientific">Legionella norrlandica</name>
    <dbReference type="NCBI Taxonomy" id="1498499"/>
    <lineage>
        <taxon>Bacteria</taxon>
        <taxon>Pseudomonadati</taxon>
        <taxon>Pseudomonadota</taxon>
        <taxon>Gammaproteobacteria</taxon>
        <taxon>Legionellales</taxon>
        <taxon>Legionellaceae</taxon>
        <taxon>Legionella</taxon>
    </lineage>
</organism>
<keyword evidence="4 7" id="KW-0812">Transmembrane</keyword>
<proteinExistence type="inferred from homology"/>
<dbReference type="InterPro" id="IPR002010">
    <property type="entry name" value="T3SS_IM_R"/>
</dbReference>
<evidence type="ECO:0000313" key="8">
    <source>
        <dbReference type="EMBL" id="KGP63707.1"/>
    </source>
</evidence>
<keyword evidence="6 7" id="KW-0472">Membrane</keyword>
<dbReference type="OrthoDB" id="9797790at2"/>
<keyword evidence="5 7" id="KW-1133">Transmembrane helix</keyword>